<comment type="caution">
    <text evidence="1">The sequence shown here is derived from an EMBL/GenBank/DDBJ whole genome shotgun (WGS) entry which is preliminary data.</text>
</comment>
<sequence length="106" mass="12432">MDYIYPRNITDMVLGVLSLFQKRGLFYSEQEVHATDSFSNMDLQELEKVTDEFVDFKHPTKQYKVHPVEETGNTDYITATFEDQGEAQYPYEVTVWLLVEEAPEKL</sequence>
<proteinExistence type="predicted"/>
<evidence type="ECO:0000313" key="1">
    <source>
        <dbReference type="EMBL" id="MEB3347444.1"/>
    </source>
</evidence>
<dbReference type="RefSeq" id="WP_324181470.1">
    <property type="nucleotide sequence ID" value="NZ_BAABAW010000014.1"/>
</dbReference>
<dbReference type="Proteomes" id="UP001327027">
    <property type="component" value="Unassembled WGS sequence"/>
</dbReference>
<reference evidence="1 2" key="1">
    <citation type="journal article" date="2013" name="Int. J. Syst. Evol. Microbiol.">
        <title>Aquimarina gracilis sp. nov., isolated from the gut microflora of a mussel, Mytilus coruscus, and emended description of Aquimarina spongiae.</title>
        <authorList>
            <person name="Park S.C."/>
            <person name="Choe H.N."/>
            <person name="Baik K.S."/>
            <person name="Seong C.N."/>
        </authorList>
    </citation>
    <scope>NUCLEOTIDE SEQUENCE [LARGE SCALE GENOMIC DNA]</scope>
    <source>
        <strain evidence="1 2">PSC32</strain>
    </source>
</reference>
<accession>A0ABU5ZZY6</accession>
<evidence type="ECO:0000313" key="2">
    <source>
        <dbReference type="Proteomes" id="UP001327027"/>
    </source>
</evidence>
<gene>
    <name evidence="1" type="ORF">U6A24_18355</name>
</gene>
<name>A0ABU5ZZY6_9FLAO</name>
<keyword evidence="2" id="KW-1185">Reference proteome</keyword>
<protein>
    <submittedName>
        <fullName evidence="1">Uncharacterized protein</fullName>
    </submittedName>
</protein>
<dbReference type="EMBL" id="JAYKLX010000009">
    <property type="protein sequence ID" value="MEB3347444.1"/>
    <property type="molecule type" value="Genomic_DNA"/>
</dbReference>
<organism evidence="1 2">
    <name type="scientific">Aquimarina gracilis</name>
    <dbReference type="NCBI Taxonomy" id="874422"/>
    <lineage>
        <taxon>Bacteria</taxon>
        <taxon>Pseudomonadati</taxon>
        <taxon>Bacteroidota</taxon>
        <taxon>Flavobacteriia</taxon>
        <taxon>Flavobacteriales</taxon>
        <taxon>Flavobacteriaceae</taxon>
        <taxon>Aquimarina</taxon>
    </lineage>
</organism>